<evidence type="ECO:0000256" key="9">
    <source>
        <dbReference type="ARBA" id="ARBA00023242"/>
    </source>
</evidence>
<evidence type="ECO:0000256" key="4">
    <source>
        <dbReference type="ARBA" id="ARBA00022716"/>
    </source>
</evidence>
<dbReference type="GO" id="GO:0072091">
    <property type="term" value="P:regulation of stem cell proliferation"/>
    <property type="evidence" value="ECO:0007669"/>
    <property type="project" value="UniProtKB-ARBA"/>
</dbReference>
<evidence type="ECO:0000256" key="11">
    <source>
        <dbReference type="ARBA" id="ARBA00061799"/>
    </source>
</evidence>
<keyword evidence="5" id="KW-0805">Transcription regulation</keyword>
<dbReference type="Proteomes" id="UP000504606">
    <property type="component" value="Unplaced"/>
</dbReference>
<dbReference type="GO" id="GO:0045892">
    <property type="term" value="P:negative regulation of DNA-templated transcription"/>
    <property type="evidence" value="ECO:0007669"/>
    <property type="project" value="UniProtKB-ARBA"/>
</dbReference>
<dbReference type="PROSITE" id="PS50118">
    <property type="entry name" value="HMG_BOX_2"/>
    <property type="match status" value="1"/>
</dbReference>
<keyword evidence="7" id="KW-0010">Activator</keyword>
<dbReference type="GO" id="GO:0035277">
    <property type="term" value="P:spiracle morphogenesis, open tracheal system"/>
    <property type="evidence" value="ECO:0007669"/>
    <property type="project" value="UniProtKB-ARBA"/>
</dbReference>
<keyword evidence="9 13" id="KW-0539">Nucleus</keyword>
<dbReference type="GO" id="GO:0000978">
    <property type="term" value="F:RNA polymerase II cis-regulatory region sequence-specific DNA binding"/>
    <property type="evidence" value="ECO:0007669"/>
    <property type="project" value="TreeGrafter"/>
</dbReference>
<evidence type="ECO:0000256" key="7">
    <source>
        <dbReference type="ARBA" id="ARBA00023159"/>
    </source>
</evidence>
<feature type="region of interest" description="Disordered" evidence="14">
    <location>
        <begin position="883"/>
        <end position="918"/>
    </location>
</feature>
<dbReference type="GO" id="GO:0001222">
    <property type="term" value="F:transcription corepressor binding"/>
    <property type="evidence" value="ECO:0007669"/>
    <property type="project" value="UniProtKB-ARBA"/>
</dbReference>
<dbReference type="SMART" id="SM00398">
    <property type="entry name" value="HMG"/>
    <property type="match status" value="1"/>
</dbReference>
<gene>
    <name evidence="17" type="primary">LOC113213663</name>
</gene>
<sequence length="918" mass="98559">MRSQPVVYAGGGEGCPTKDLLAWWFRTEFAPAALAVNPTGAVLVSEGLPCLGQGDPVLPIAGVGLAVLEVAEPGSPPATAASPAPSPPDQTKSQLSATSSPALALDAVLVSNELRARYASLLLVHIAASGMEPSRFLARFTLREAFPLLHRAWLGVRCDAFERCWARADPRPVAAATPQDQADGDQERAATDLHDRMLVLQLQWQAHDVGLEVSDRDMAAWVADEDEDAVERTAPWTVEDVASWPREVDVPKMTVDDAKVADVLGGAYLDGNGNHRDTVADAVAGLVEDLVVKVAKEEAAKVTVKKEPADYRAPDEMFTPKKKEENVDDRDTKPDKDREEQKDDDVDDEEEMIPSPAEAASHLQAALRWMETLPLEPGLLLSVRDITLTAQQASKMGLAGPHPFFCPGGDLGQPPPAHMGIPPYQLDPKGPGEYWLQRGLGAGPGLGHGLGHGLGPAHWKRLGPLLAASGLTRAPMYPFSPAQYPYPMLSPEMSQVAASWFSPTGLLPAHHHHHHHPGLGSPHGPPGHPGHPGHHPLSHPLSSNPAVVTPGPKQDLQQHQGDHNHRSIMDHQKNSGSNSDNSKGQDSGNNSNNQDKKKPHIKKPLNAFMLYMKEMRQQVVSECTLKESAAINQILGRRWHSLSREEQGKYYEKARQERQLHMQLYPAWSARDNYGYGAKKKKRKKERVPVDTGGGNNMKKCRARYGLDQQSQWCKPCRRKKKCIRYMEAGGGGGGDDGNQSDDNLGSCGSVGDGDAHTPVDDDDDDDDGDESMSQSHSLSSPGGLSGLSSLTSPSMILPSPSTSLASPSVSLASPCMSLQSPLTPLEYECKPPPLPLPLPLPMYNHHSAILGPPLHRHPVGTNPHDINNPLSVNQLTGKCNKTETISSASSGGSGGPNGQGPGPSAPAPAPSNIIRVT</sequence>
<evidence type="ECO:0000256" key="12">
    <source>
        <dbReference type="ARBA" id="ARBA00080285"/>
    </source>
</evidence>
<evidence type="ECO:0000256" key="6">
    <source>
        <dbReference type="ARBA" id="ARBA00023125"/>
    </source>
</evidence>
<dbReference type="GO" id="GO:1990907">
    <property type="term" value="C:beta-catenin-TCF complex"/>
    <property type="evidence" value="ECO:0007669"/>
    <property type="project" value="TreeGrafter"/>
</dbReference>
<dbReference type="InterPro" id="IPR009071">
    <property type="entry name" value="HMG_box_dom"/>
</dbReference>
<dbReference type="GO" id="GO:0007500">
    <property type="term" value="P:mesodermal cell fate determination"/>
    <property type="evidence" value="ECO:0007669"/>
    <property type="project" value="UniProtKB-ARBA"/>
</dbReference>
<keyword evidence="4" id="KW-0709">Segmentation polarity protein</keyword>
<evidence type="ECO:0000256" key="2">
    <source>
        <dbReference type="ARBA" id="ARBA00006569"/>
    </source>
</evidence>
<dbReference type="GO" id="GO:0007435">
    <property type="term" value="P:salivary gland morphogenesis"/>
    <property type="evidence" value="ECO:0007669"/>
    <property type="project" value="UniProtKB-ARBA"/>
</dbReference>
<comment type="similarity">
    <text evidence="2">Belongs to the TCF/LEF family.</text>
</comment>
<dbReference type="FunFam" id="1.10.30.10:FF:000001">
    <property type="entry name" value="transcription factor 7 isoform X2"/>
    <property type="match status" value="1"/>
</dbReference>
<evidence type="ECO:0000256" key="3">
    <source>
        <dbReference type="ARBA" id="ARBA00022687"/>
    </source>
</evidence>
<evidence type="ECO:0000313" key="17">
    <source>
        <dbReference type="RefSeq" id="XP_052123920.1"/>
    </source>
</evidence>
<accession>A0A9C6WYV3</accession>
<reference evidence="17" key="1">
    <citation type="submission" date="2025-08" db="UniProtKB">
        <authorList>
            <consortium name="RefSeq"/>
        </authorList>
    </citation>
    <scope>IDENTIFICATION</scope>
    <source>
        <tissue evidence="17">Whole organism</tissue>
    </source>
</reference>
<comment type="subunit">
    <text evidence="11">Binds to the beta-catenin homolog arm or to gro.</text>
</comment>
<evidence type="ECO:0000256" key="14">
    <source>
        <dbReference type="SAM" id="MobiDB-lite"/>
    </source>
</evidence>
<dbReference type="GO" id="GO:0001228">
    <property type="term" value="F:DNA-binding transcription activator activity, RNA polymerase II-specific"/>
    <property type="evidence" value="ECO:0007669"/>
    <property type="project" value="UniProtKB-ARBA"/>
</dbReference>
<dbReference type="GO" id="GO:0007367">
    <property type="term" value="P:segment polarity determination"/>
    <property type="evidence" value="ECO:0007669"/>
    <property type="project" value="UniProtKB-KW"/>
</dbReference>
<comment type="function">
    <text evidence="10">Segment polarity protein. Functions together with arm to transduce the Wingless (Wg) signal in embryos and in developing adult tissues. Acts as a transcriptional activator, but in the absence of arm, it binds to gro and acts as a transcriptional repressor of wg-responsive genes.</text>
</comment>
<keyword evidence="3" id="KW-0879">Wnt signaling pathway</keyword>
<feature type="region of interest" description="Disordered" evidence="14">
    <location>
        <begin position="74"/>
        <end position="97"/>
    </location>
</feature>
<comment type="subcellular location">
    <subcellularLocation>
        <location evidence="1">Nucleus</location>
    </subcellularLocation>
</comment>
<feature type="domain" description="HMG box" evidence="15">
    <location>
        <begin position="601"/>
        <end position="669"/>
    </location>
</feature>
<feature type="compositionally biased region" description="Acidic residues" evidence="14">
    <location>
        <begin position="342"/>
        <end position="352"/>
    </location>
</feature>
<dbReference type="GO" id="GO:0010628">
    <property type="term" value="P:positive regulation of gene expression"/>
    <property type="evidence" value="ECO:0007669"/>
    <property type="project" value="UniProtKB-ARBA"/>
</dbReference>
<feature type="compositionally biased region" description="Gly residues" evidence="14">
    <location>
        <begin position="892"/>
        <end position="902"/>
    </location>
</feature>
<feature type="compositionally biased region" description="Low complexity" evidence="14">
    <location>
        <begin position="574"/>
        <end position="593"/>
    </location>
</feature>
<feature type="region of interest" description="Disordered" evidence="14">
    <location>
        <begin position="508"/>
        <end position="601"/>
    </location>
</feature>
<dbReference type="GO" id="GO:0007476">
    <property type="term" value="P:imaginal disc-derived wing morphogenesis"/>
    <property type="evidence" value="ECO:0007669"/>
    <property type="project" value="UniProtKB-ARBA"/>
</dbReference>
<feature type="compositionally biased region" description="Basic and acidic residues" evidence="14">
    <location>
        <begin position="311"/>
        <end position="341"/>
    </location>
</feature>
<dbReference type="PANTHER" id="PTHR10373:SF38">
    <property type="entry name" value="PROTEIN PANGOLIN, ISOFORM J"/>
    <property type="match status" value="1"/>
</dbReference>
<feature type="region of interest" description="Disordered" evidence="14">
    <location>
        <begin position="311"/>
        <end position="353"/>
    </location>
</feature>
<dbReference type="GeneID" id="113213663"/>
<protein>
    <recommendedName>
        <fullName evidence="12">dTCF</fullName>
    </recommendedName>
</protein>
<keyword evidence="16" id="KW-1185">Reference proteome</keyword>
<feature type="DNA-binding region" description="HMG box" evidence="13">
    <location>
        <begin position="601"/>
        <end position="669"/>
    </location>
</feature>
<dbReference type="RefSeq" id="XP_052123920.1">
    <property type="nucleotide sequence ID" value="XM_052267960.1"/>
</dbReference>
<feature type="compositionally biased region" description="Basic and acidic residues" evidence="14">
    <location>
        <begin position="560"/>
        <end position="573"/>
    </location>
</feature>
<dbReference type="GO" id="GO:0060070">
    <property type="term" value="P:canonical Wnt signaling pathway"/>
    <property type="evidence" value="ECO:0007669"/>
    <property type="project" value="TreeGrafter"/>
</dbReference>
<proteinExistence type="inferred from homology"/>
<feature type="region of interest" description="Disordered" evidence="14">
    <location>
        <begin position="731"/>
        <end position="810"/>
    </location>
</feature>
<evidence type="ECO:0000256" key="5">
    <source>
        <dbReference type="ARBA" id="ARBA00023015"/>
    </source>
</evidence>
<feature type="compositionally biased region" description="Low complexity" evidence="14">
    <location>
        <begin position="772"/>
        <end position="810"/>
    </location>
</feature>
<dbReference type="CDD" id="cd21996">
    <property type="entry name" value="HMG-box_TCF7-like"/>
    <property type="match status" value="1"/>
</dbReference>
<dbReference type="InterPro" id="IPR024940">
    <property type="entry name" value="TCF/LEF"/>
</dbReference>
<dbReference type="PANTHER" id="PTHR10373">
    <property type="entry name" value="TRANSCRIPTION FACTOR 7 FAMILY MEMBER"/>
    <property type="match status" value="1"/>
</dbReference>
<dbReference type="GO" id="GO:0000785">
    <property type="term" value="C:chromatin"/>
    <property type="evidence" value="ECO:0007669"/>
    <property type="project" value="TreeGrafter"/>
</dbReference>
<evidence type="ECO:0000256" key="8">
    <source>
        <dbReference type="ARBA" id="ARBA00023163"/>
    </source>
</evidence>
<dbReference type="SUPFAM" id="SSF47095">
    <property type="entry name" value="HMG-box"/>
    <property type="match status" value="1"/>
</dbReference>
<keyword evidence="6 13" id="KW-0238">DNA-binding</keyword>
<feature type="compositionally biased region" description="Low complexity" evidence="14">
    <location>
        <begin position="74"/>
        <end position="83"/>
    </location>
</feature>
<evidence type="ECO:0000313" key="16">
    <source>
        <dbReference type="Proteomes" id="UP000504606"/>
    </source>
</evidence>
<dbReference type="Gene3D" id="1.10.30.10">
    <property type="entry name" value="High mobility group box domain"/>
    <property type="match status" value="1"/>
</dbReference>
<name>A0A9C6WYV3_FRAOC</name>
<keyword evidence="8" id="KW-0804">Transcription</keyword>
<dbReference type="OrthoDB" id="2307332at2759"/>
<evidence type="ECO:0000259" key="15">
    <source>
        <dbReference type="PROSITE" id="PS50118"/>
    </source>
</evidence>
<keyword evidence="4" id="KW-0217">Developmental protein</keyword>
<evidence type="ECO:0000256" key="1">
    <source>
        <dbReference type="ARBA" id="ARBA00004123"/>
    </source>
</evidence>
<evidence type="ECO:0000256" key="13">
    <source>
        <dbReference type="PROSITE-ProRule" id="PRU00267"/>
    </source>
</evidence>
<organism evidence="16 17">
    <name type="scientific">Frankliniella occidentalis</name>
    <name type="common">Western flower thrips</name>
    <name type="synonym">Euthrips occidentalis</name>
    <dbReference type="NCBI Taxonomy" id="133901"/>
    <lineage>
        <taxon>Eukaryota</taxon>
        <taxon>Metazoa</taxon>
        <taxon>Ecdysozoa</taxon>
        <taxon>Arthropoda</taxon>
        <taxon>Hexapoda</taxon>
        <taxon>Insecta</taxon>
        <taxon>Pterygota</taxon>
        <taxon>Neoptera</taxon>
        <taxon>Paraneoptera</taxon>
        <taxon>Thysanoptera</taxon>
        <taxon>Terebrantia</taxon>
        <taxon>Thripoidea</taxon>
        <taxon>Thripidae</taxon>
        <taxon>Frankliniella</taxon>
    </lineage>
</organism>
<dbReference type="GO" id="GO:0019900">
    <property type="term" value="F:kinase binding"/>
    <property type="evidence" value="ECO:0007669"/>
    <property type="project" value="UniProtKB-ARBA"/>
</dbReference>
<evidence type="ECO:0000256" key="10">
    <source>
        <dbReference type="ARBA" id="ARBA00053480"/>
    </source>
</evidence>
<dbReference type="SMART" id="SM01366">
    <property type="entry name" value="c-clamp"/>
    <property type="match status" value="1"/>
</dbReference>
<feature type="compositionally biased region" description="Acidic residues" evidence="14">
    <location>
        <begin position="761"/>
        <end position="771"/>
    </location>
</feature>
<dbReference type="Pfam" id="PF00505">
    <property type="entry name" value="HMG_box"/>
    <property type="match status" value="1"/>
</dbReference>
<dbReference type="InterPro" id="IPR036910">
    <property type="entry name" value="HMG_box_dom_sf"/>
</dbReference>
<dbReference type="AlphaFoldDB" id="A0A9C6WYV3"/>